<evidence type="ECO:0000259" key="2">
    <source>
        <dbReference type="PROSITE" id="PS50157"/>
    </source>
</evidence>
<dbReference type="PROSITE" id="PS00028">
    <property type="entry name" value="ZINC_FINGER_C2H2_1"/>
    <property type="match status" value="1"/>
</dbReference>
<dbReference type="EMBL" id="BMAO01011853">
    <property type="protein sequence ID" value="GFQ77237.1"/>
    <property type="molecule type" value="Genomic_DNA"/>
</dbReference>
<keyword evidence="1" id="KW-0863">Zinc-finger</keyword>
<name>A0A8X6HM69_TRICU</name>
<evidence type="ECO:0000256" key="1">
    <source>
        <dbReference type="PROSITE-ProRule" id="PRU00042"/>
    </source>
</evidence>
<keyword evidence="1" id="KW-0862">Zinc</keyword>
<proteinExistence type="predicted"/>
<organism evidence="3 4">
    <name type="scientific">Trichonephila clavata</name>
    <name type="common">Joro spider</name>
    <name type="synonym">Nephila clavata</name>
    <dbReference type="NCBI Taxonomy" id="2740835"/>
    <lineage>
        <taxon>Eukaryota</taxon>
        <taxon>Metazoa</taxon>
        <taxon>Ecdysozoa</taxon>
        <taxon>Arthropoda</taxon>
        <taxon>Chelicerata</taxon>
        <taxon>Arachnida</taxon>
        <taxon>Araneae</taxon>
        <taxon>Araneomorphae</taxon>
        <taxon>Entelegynae</taxon>
        <taxon>Araneoidea</taxon>
        <taxon>Nephilidae</taxon>
        <taxon>Trichonephila</taxon>
    </lineage>
</organism>
<keyword evidence="1" id="KW-0479">Metal-binding</keyword>
<gene>
    <name evidence="3" type="ORF">TNCT_559681</name>
</gene>
<sequence length="91" mass="10953">MADNNLTEQQPFLGLLVEKMAVNDGKRVCALCDEKFKTMKKLKKHYKESHDDLKLKHEEHVFNTDEGFEKGRRIKNKVIIREKWWYQESEE</sequence>
<evidence type="ECO:0000313" key="4">
    <source>
        <dbReference type="Proteomes" id="UP000887116"/>
    </source>
</evidence>
<evidence type="ECO:0000313" key="3">
    <source>
        <dbReference type="EMBL" id="GFQ77237.1"/>
    </source>
</evidence>
<comment type="caution">
    <text evidence="3">The sequence shown here is derived from an EMBL/GenBank/DDBJ whole genome shotgun (WGS) entry which is preliminary data.</text>
</comment>
<feature type="domain" description="C2H2-type" evidence="2">
    <location>
        <begin position="27"/>
        <end position="55"/>
    </location>
</feature>
<dbReference type="AlphaFoldDB" id="A0A8X6HM69"/>
<dbReference type="InterPro" id="IPR013087">
    <property type="entry name" value="Znf_C2H2_type"/>
</dbReference>
<accession>A0A8X6HM69</accession>
<keyword evidence="4" id="KW-1185">Reference proteome</keyword>
<protein>
    <recommendedName>
        <fullName evidence="2">C2H2-type domain-containing protein</fullName>
    </recommendedName>
</protein>
<reference evidence="3" key="1">
    <citation type="submission" date="2020-07" db="EMBL/GenBank/DDBJ databases">
        <title>Multicomponent nature underlies the extraordinary mechanical properties of spider dragline silk.</title>
        <authorList>
            <person name="Kono N."/>
            <person name="Nakamura H."/>
            <person name="Mori M."/>
            <person name="Yoshida Y."/>
            <person name="Ohtoshi R."/>
            <person name="Malay A.D."/>
            <person name="Moran D.A.P."/>
            <person name="Tomita M."/>
            <person name="Numata K."/>
            <person name="Arakawa K."/>
        </authorList>
    </citation>
    <scope>NUCLEOTIDE SEQUENCE</scope>
</reference>
<dbReference type="GO" id="GO:0008270">
    <property type="term" value="F:zinc ion binding"/>
    <property type="evidence" value="ECO:0007669"/>
    <property type="project" value="UniProtKB-KW"/>
</dbReference>
<dbReference type="PROSITE" id="PS50157">
    <property type="entry name" value="ZINC_FINGER_C2H2_2"/>
    <property type="match status" value="1"/>
</dbReference>
<dbReference type="Proteomes" id="UP000887116">
    <property type="component" value="Unassembled WGS sequence"/>
</dbReference>